<proteinExistence type="predicted"/>
<evidence type="ECO:0000313" key="3">
    <source>
        <dbReference type="Proteomes" id="UP000324222"/>
    </source>
</evidence>
<feature type="region of interest" description="Disordered" evidence="1">
    <location>
        <begin position="62"/>
        <end position="93"/>
    </location>
</feature>
<organism evidence="2 3">
    <name type="scientific">Portunus trituberculatus</name>
    <name type="common">Swimming crab</name>
    <name type="synonym">Neptunus trituberculatus</name>
    <dbReference type="NCBI Taxonomy" id="210409"/>
    <lineage>
        <taxon>Eukaryota</taxon>
        <taxon>Metazoa</taxon>
        <taxon>Ecdysozoa</taxon>
        <taxon>Arthropoda</taxon>
        <taxon>Crustacea</taxon>
        <taxon>Multicrustacea</taxon>
        <taxon>Malacostraca</taxon>
        <taxon>Eumalacostraca</taxon>
        <taxon>Eucarida</taxon>
        <taxon>Decapoda</taxon>
        <taxon>Pleocyemata</taxon>
        <taxon>Brachyura</taxon>
        <taxon>Eubrachyura</taxon>
        <taxon>Portunoidea</taxon>
        <taxon>Portunidae</taxon>
        <taxon>Portuninae</taxon>
        <taxon>Portunus</taxon>
    </lineage>
</organism>
<dbReference type="Proteomes" id="UP000324222">
    <property type="component" value="Unassembled WGS sequence"/>
</dbReference>
<name>A0A5B7K1G9_PORTR</name>
<comment type="caution">
    <text evidence="2">The sequence shown here is derived from an EMBL/GenBank/DDBJ whole genome shotgun (WGS) entry which is preliminary data.</text>
</comment>
<sequence length="93" mass="10694">MCKKCKKRNWSSQRRRQGERLTTSSCPMHAAFPPITAPATHDNPQFTLYLLLTFHKGPPHLPACHRPPLQPQKHVQLPHSPRSPPKSFVRENI</sequence>
<feature type="region of interest" description="Disordered" evidence="1">
    <location>
        <begin position="1"/>
        <end position="29"/>
    </location>
</feature>
<feature type="compositionally biased region" description="Basic residues" evidence="1">
    <location>
        <begin position="1"/>
        <end position="17"/>
    </location>
</feature>
<dbReference type="AlphaFoldDB" id="A0A5B7K1G9"/>
<protein>
    <submittedName>
        <fullName evidence="2">Uncharacterized protein</fullName>
    </submittedName>
</protein>
<keyword evidence="3" id="KW-1185">Reference proteome</keyword>
<gene>
    <name evidence="2" type="ORF">E2C01_096219</name>
</gene>
<accession>A0A5B7K1G9</accession>
<reference evidence="2 3" key="1">
    <citation type="submission" date="2019-05" db="EMBL/GenBank/DDBJ databases">
        <title>Another draft genome of Portunus trituberculatus and its Hox gene families provides insights of decapod evolution.</title>
        <authorList>
            <person name="Jeong J.-H."/>
            <person name="Song I."/>
            <person name="Kim S."/>
            <person name="Choi T."/>
            <person name="Kim D."/>
            <person name="Ryu S."/>
            <person name="Kim W."/>
        </authorList>
    </citation>
    <scope>NUCLEOTIDE SEQUENCE [LARGE SCALE GENOMIC DNA]</scope>
    <source>
        <tissue evidence="2">Muscle</tissue>
    </source>
</reference>
<evidence type="ECO:0000313" key="2">
    <source>
        <dbReference type="EMBL" id="MPD00726.1"/>
    </source>
</evidence>
<dbReference type="EMBL" id="VSRR010124117">
    <property type="protein sequence ID" value="MPD00726.1"/>
    <property type="molecule type" value="Genomic_DNA"/>
</dbReference>
<evidence type="ECO:0000256" key="1">
    <source>
        <dbReference type="SAM" id="MobiDB-lite"/>
    </source>
</evidence>